<sequence length="506" mass="55033">MDSTITMPYDSTTPTVDFSATSTRCATPVNSPPIHVLPLKELAAQKQPIRVELDACEDPKNMSLLHKWSIVTIISMSALCVTCNSGVAPFTESGIQREFKISPEVSILTISLFSEGLGIGPVLLGPLSEFYGRNLVYWSSYACFWISTFPVAFAHNAPVHLIFRFWGGFAGSAFLSVAGGSVSDLFTDASLSTPMAVYTLCPFIGPVLGPAISGAINQHLNWRWTYYVQLIWESAQLLCLIAFVPETHVPTLLRRKISQLRKAAGGPVYIDDSQMMQHGVLQAVVQSCVKPFQLVLHEQMILLLDLWNALILGILYLTFQAFPIIFERDHGYDMQSTGLTFLAIGLGMVISLATQPCWNWFEARKAAGHLDGVPPEFRLSMGKVGGILVPCALLIMAFTSPPSITPVLPILASILFGIGIIYVFTSTFTYLVAAYRPCAASALASNAAFRLTFAAVFPLFAKQMCTRLGTEGALGLLAGLTAVACPLPFIFAKVGERLRGKSRFAI</sequence>
<keyword evidence="2 5" id="KW-0812">Transmembrane</keyword>
<dbReference type="InterPro" id="IPR020846">
    <property type="entry name" value="MFS_dom"/>
</dbReference>
<keyword evidence="3 5" id="KW-1133">Transmembrane helix</keyword>
<dbReference type="InterPro" id="IPR036259">
    <property type="entry name" value="MFS_trans_sf"/>
</dbReference>
<comment type="subcellular location">
    <subcellularLocation>
        <location evidence="1">Membrane</location>
        <topology evidence="1">Multi-pass membrane protein</topology>
    </subcellularLocation>
</comment>
<feature type="transmembrane region" description="Helical" evidence="5">
    <location>
        <begin position="381"/>
        <end position="398"/>
    </location>
</feature>
<organism evidence="7 8">
    <name type="scientific">Heliocybe sulcata</name>
    <dbReference type="NCBI Taxonomy" id="5364"/>
    <lineage>
        <taxon>Eukaryota</taxon>
        <taxon>Fungi</taxon>
        <taxon>Dikarya</taxon>
        <taxon>Basidiomycota</taxon>
        <taxon>Agaricomycotina</taxon>
        <taxon>Agaricomycetes</taxon>
        <taxon>Gloeophyllales</taxon>
        <taxon>Gloeophyllaceae</taxon>
        <taxon>Heliocybe</taxon>
    </lineage>
</organism>
<dbReference type="Proteomes" id="UP000305948">
    <property type="component" value="Unassembled WGS sequence"/>
</dbReference>
<dbReference type="EMBL" id="ML213504">
    <property type="protein sequence ID" value="TFK55492.1"/>
    <property type="molecule type" value="Genomic_DNA"/>
</dbReference>
<dbReference type="Gene3D" id="1.20.1250.20">
    <property type="entry name" value="MFS general substrate transporter like domains"/>
    <property type="match status" value="1"/>
</dbReference>
<feature type="transmembrane region" description="Helical" evidence="5">
    <location>
        <begin position="161"/>
        <end position="183"/>
    </location>
</feature>
<gene>
    <name evidence="7" type="ORF">OE88DRAFT_1804345</name>
</gene>
<dbReference type="SUPFAM" id="SSF103473">
    <property type="entry name" value="MFS general substrate transporter"/>
    <property type="match status" value="1"/>
</dbReference>
<dbReference type="PANTHER" id="PTHR23502:SF7">
    <property type="entry name" value="DRUG_PROTON ANTIPORTER YHK8-RELATED"/>
    <property type="match status" value="1"/>
</dbReference>
<dbReference type="Pfam" id="PF07690">
    <property type="entry name" value="MFS_1"/>
    <property type="match status" value="1"/>
</dbReference>
<feature type="transmembrane region" description="Helical" evidence="5">
    <location>
        <begin position="439"/>
        <end position="461"/>
    </location>
</feature>
<evidence type="ECO:0000256" key="3">
    <source>
        <dbReference type="ARBA" id="ARBA00022989"/>
    </source>
</evidence>
<dbReference type="OrthoDB" id="3561359at2759"/>
<dbReference type="AlphaFoldDB" id="A0A5C3NDT8"/>
<keyword evidence="4 5" id="KW-0472">Membrane</keyword>
<dbReference type="GO" id="GO:0005886">
    <property type="term" value="C:plasma membrane"/>
    <property type="evidence" value="ECO:0007669"/>
    <property type="project" value="TreeGrafter"/>
</dbReference>
<evidence type="ECO:0000313" key="8">
    <source>
        <dbReference type="Proteomes" id="UP000305948"/>
    </source>
</evidence>
<feature type="transmembrane region" description="Helical" evidence="5">
    <location>
        <begin position="410"/>
        <end position="433"/>
    </location>
</feature>
<feature type="transmembrane region" description="Helical" evidence="5">
    <location>
        <begin position="103"/>
        <end position="123"/>
    </location>
</feature>
<protein>
    <submittedName>
        <fullName evidence="7">MFS general substrate transporter</fullName>
    </submittedName>
</protein>
<dbReference type="FunFam" id="1.20.1250.20:FF:000082">
    <property type="entry name" value="MFS multidrug transporter, putative"/>
    <property type="match status" value="1"/>
</dbReference>
<feature type="transmembrane region" description="Helical" evidence="5">
    <location>
        <begin position="68"/>
        <end position="91"/>
    </location>
</feature>
<feature type="transmembrane region" description="Helical" evidence="5">
    <location>
        <begin position="135"/>
        <end position="154"/>
    </location>
</feature>
<evidence type="ECO:0000256" key="5">
    <source>
        <dbReference type="SAM" id="Phobius"/>
    </source>
</evidence>
<evidence type="ECO:0000256" key="4">
    <source>
        <dbReference type="ARBA" id="ARBA00023136"/>
    </source>
</evidence>
<evidence type="ECO:0000256" key="1">
    <source>
        <dbReference type="ARBA" id="ARBA00004141"/>
    </source>
</evidence>
<evidence type="ECO:0000313" key="7">
    <source>
        <dbReference type="EMBL" id="TFK55492.1"/>
    </source>
</evidence>
<dbReference type="InterPro" id="IPR011701">
    <property type="entry name" value="MFS"/>
</dbReference>
<feature type="transmembrane region" description="Helical" evidence="5">
    <location>
        <begin position="338"/>
        <end position="361"/>
    </location>
</feature>
<feature type="domain" description="Major facilitator superfamily (MFS) profile" evidence="6">
    <location>
        <begin position="70"/>
        <end position="496"/>
    </location>
</feature>
<keyword evidence="8" id="KW-1185">Reference proteome</keyword>
<evidence type="ECO:0000259" key="6">
    <source>
        <dbReference type="PROSITE" id="PS50850"/>
    </source>
</evidence>
<feature type="transmembrane region" description="Helical" evidence="5">
    <location>
        <begin position="473"/>
        <end position="492"/>
    </location>
</feature>
<evidence type="ECO:0000256" key="2">
    <source>
        <dbReference type="ARBA" id="ARBA00022692"/>
    </source>
</evidence>
<dbReference type="GO" id="GO:0022857">
    <property type="term" value="F:transmembrane transporter activity"/>
    <property type="evidence" value="ECO:0007669"/>
    <property type="project" value="InterPro"/>
</dbReference>
<reference evidence="7 8" key="1">
    <citation type="journal article" date="2019" name="Nat. Ecol. Evol.">
        <title>Megaphylogeny resolves global patterns of mushroom evolution.</title>
        <authorList>
            <person name="Varga T."/>
            <person name="Krizsan K."/>
            <person name="Foldi C."/>
            <person name="Dima B."/>
            <person name="Sanchez-Garcia M."/>
            <person name="Sanchez-Ramirez S."/>
            <person name="Szollosi G.J."/>
            <person name="Szarkandi J.G."/>
            <person name="Papp V."/>
            <person name="Albert L."/>
            <person name="Andreopoulos W."/>
            <person name="Angelini C."/>
            <person name="Antonin V."/>
            <person name="Barry K.W."/>
            <person name="Bougher N.L."/>
            <person name="Buchanan P."/>
            <person name="Buyck B."/>
            <person name="Bense V."/>
            <person name="Catcheside P."/>
            <person name="Chovatia M."/>
            <person name="Cooper J."/>
            <person name="Damon W."/>
            <person name="Desjardin D."/>
            <person name="Finy P."/>
            <person name="Geml J."/>
            <person name="Haridas S."/>
            <person name="Hughes K."/>
            <person name="Justo A."/>
            <person name="Karasinski D."/>
            <person name="Kautmanova I."/>
            <person name="Kiss B."/>
            <person name="Kocsube S."/>
            <person name="Kotiranta H."/>
            <person name="LaButti K.M."/>
            <person name="Lechner B.E."/>
            <person name="Liimatainen K."/>
            <person name="Lipzen A."/>
            <person name="Lukacs Z."/>
            <person name="Mihaltcheva S."/>
            <person name="Morgado L.N."/>
            <person name="Niskanen T."/>
            <person name="Noordeloos M.E."/>
            <person name="Ohm R.A."/>
            <person name="Ortiz-Santana B."/>
            <person name="Ovrebo C."/>
            <person name="Racz N."/>
            <person name="Riley R."/>
            <person name="Savchenko A."/>
            <person name="Shiryaev A."/>
            <person name="Soop K."/>
            <person name="Spirin V."/>
            <person name="Szebenyi C."/>
            <person name="Tomsovsky M."/>
            <person name="Tulloss R.E."/>
            <person name="Uehling J."/>
            <person name="Grigoriev I.V."/>
            <person name="Vagvolgyi C."/>
            <person name="Papp T."/>
            <person name="Martin F.M."/>
            <person name="Miettinen O."/>
            <person name="Hibbett D.S."/>
            <person name="Nagy L.G."/>
        </authorList>
    </citation>
    <scope>NUCLEOTIDE SEQUENCE [LARGE SCALE GENOMIC DNA]</scope>
    <source>
        <strain evidence="7 8">OMC1185</strain>
    </source>
</reference>
<feature type="transmembrane region" description="Helical" evidence="5">
    <location>
        <begin position="306"/>
        <end position="326"/>
    </location>
</feature>
<accession>A0A5C3NDT8</accession>
<dbReference type="PANTHER" id="PTHR23502">
    <property type="entry name" value="MAJOR FACILITATOR SUPERFAMILY"/>
    <property type="match status" value="1"/>
</dbReference>
<dbReference type="CDD" id="cd17323">
    <property type="entry name" value="MFS_Tpo1_MDR_like"/>
    <property type="match status" value="1"/>
</dbReference>
<dbReference type="PROSITE" id="PS50850">
    <property type="entry name" value="MFS"/>
    <property type="match status" value="1"/>
</dbReference>
<name>A0A5C3NDT8_9AGAM</name>
<proteinExistence type="predicted"/>
<dbReference type="STRING" id="5364.A0A5C3NDT8"/>
<feature type="transmembrane region" description="Helical" evidence="5">
    <location>
        <begin position="195"/>
        <end position="212"/>
    </location>
</feature>